<accession>A0ABT6AG02</accession>
<keyword evidence="2" id="KW-1185">Reference proteome</keyword>
<evidence type="ECO:0000313" key="2">
    <source>
        <dbReference type="Proteomes" id="UP001216674"/>
    </source>
</evidence>
<dbReference type="RefSeq" id="WP_276263382.1">
    <property type="nucleotide sequence ID" value="NZ_JARJLM010000013.1"/>
</dbReference>
<organism evidence="1 2">
    <name type="scientific">Cupriavidus basilensis</name>
    <dbReference type="NCBI Taxonomy" id="68895"/>
    <lineage>
        <taxon>Bacteria</taxon>
        <taxon>Pseudomonadati</taxon>
        <taxon>Pseudomonadota</taxon>
        <taxon>Betaproteobacteria</taxon>
        <taxon>Burkholderiales</taxon>
        <taxon>Burkholderiaceae</taxon>
        <taxon>Cupriavidus</taxon>
    </lineage>
</organism>
<dbReference type="EMBL" id="JARJLM010000013">
    <property type="protein sequence ID" value="MDF3831531.1"/>
    <property type="molecule type" value="Genomic_DNA"/>
</dbReference>
<protein>
    <submittedName>
        <fullName evidence="1">Uncharacterized protein</fullName>
    </submittedName>
</protein>
<reference evidence="1 2" key="1">
    <citation type="submission" date="2023-03" db="EMBL/GenBank/DDBJ databases">
        <title>Draft assemblies of triclosan tolerant bacteria isolated from returned activated sludge.</title>
        <authorList>
            <person name="Van Hamelsveld S."/>
        </authorList>
    </citation>
    <scope>NUCLEOTIDE SEQUENCE [LARGE SCALE GENOMIC DNA]</scope>
    <source>
        <strain evidence="1 2">GW210010_S58</strain>
    </source>
</reference>
<gene>
    <name evidence="1" type="ORF">P3W85_00925</name>
</gene>
<evidence type="ECO:0000313" key="1">
    <source>
        <dbReference type="EMBL" id="MDF3831531.1"/>
    </source>
</evidence>
<proteinExistence type="predicted"/>
<name>A0ABT6AG02_9BURK</name>
<sequence length="502" mass="52358">MAVRPKALATYADLRDYAGNAAEVSLTSARIAGIFVRDDGDMTSADNDGTIIVASNGRRWKRRVDGKIKVGWFGAIGAGADDTVAWNNAVAVLVSLGGGILEAIPDTVHVLSDQIYCDPSVPVTVDLMGATLKLEATVGNFKRIFTTANATGRLVYSSAEDSPAWVFRNGILDLSRENRLPYARYEKENSAAFFWGASATYPGRARLVVEDSIMIQNSTGDGVHVYTNAHVTMRGKTRRCFRGGLTVTGGYSVVDGDNMMDLGGTNSLGIHIEIDAFGYGATKRMVGTFRGANVAGGVTLDPTQGSVIDISGITMTGGGLTISGGDGTGTIVGVGSTLTVAGQGGATGYFGNCKIIHLINPTITVVFSGAGGQTIAAVAPRFGLGGAVGSDKAIILESPTFLTKNKQATDRAIAISCPAMSSATNNWVRLHGGKITSTYDAGIVAVQGGCYEIDGDVEFSSTTTAFHISGTKSYLARLRLGRYRNTGGGEEKIGTMVDVLAI</sequence>
<dbReference type="Proteomes" id="UP001216674">
    <property type="component" value="Unassembled WGS sequence"/>
</dbReference>
<comment type="caution">
    <text evidence="1">The sequence shown here is derived from an EMBL/GenBank/DDBJ whole genome shotgun (WGS) entry which is preliminary data.</text>
</comment>